<reference evidence="2 3" key="1">
    <citation type="submission" date="2020-04" db="EMBL/GenBank/DDBJ databases">
        <authorList>
            <person name="Hitch T.C.A."/>
            <person name="Wylensek D."/>
            <person name="Clavel T."/>
        </authorList>
    </citation>
    <scope>NUCLEOTIDE SEQUENCE [LARGE SCALE GENOMIC DNA]</scope>
    <source>
        <strain evidence="2 3">WCA-386-APC-4I</strain>
    </source>
</reference>
<dbReference type="Proteomes" id="UP000587270">
    <property type="component" value="Unassembled WGS sequence"/>
</dbReference>
<sequence length="201" mass="21038">MAEVGIKTAYVYVNGKTIELDHSYLGVAKADIKGLQGNLTNVSGSNTIQYSYSEPAKPTVALTINQAGMKLIADLTGLKQSSSGGFYTPGDSLPSVGVAVVAPELGIDKNLVYAFPNCRATYTQVSLSTNTDSKKNVVYDQINFNANNSPKINALYGIAEVQDGGEADVLTGLGWSDPQKGQGDFKDSATDGSSTSSSVHS</sequence>
<feature type="region of interest" description="Disordered" evidence="1">
    <location>
        <begin position="169"/>
        <end position="201"/>
    </location>
</feature>
<comment type="caution">
    <text evidence="2">The sequence shown here is derived from an EMBL/GenBank/DDBJ whole genome shotgun (WGS) entry which is preliminary data.</text>
</comment>
<dbReference type="Pfam" id="PF04630">
    <property type="entry name" value="Phage_TTP_1"/>
    <property type="match status" value="1"/>
</dbReference>
<organism evidence="2 3">
    <name type="scientific">Limosilactobacillus reuteri</name>
    <name type="common">Lactobacillus reuteri</name>
    <dbReference type="NCBI Taxonomy" id="1598"/>
    <lineage>
        <taxon>Bacteria</taxon>
        <taxon>Bacillati</taxon>
        <taxon>Bacillota</taxon>
        <taxon>Bacilli</taxon>
        <taxon>Lactobacillales</taxon>
        <taxon>Lactobacillaceae</taxon>
        <taxon>Limosilactobacillus</taxon>
    </lineage>
</organism>
<evidence type="ECO:0008006" key="4">
    <source>
        <dbReference type="Google" id="ProtNLM"/>
    </source>
</evidence>
<dbReference type="EMBL" id="JABAFN010000008">
    <property type="protein sequence ID" value="NME21801.1"/>
    <property type="molecule type" value="Genomic_DNA"/>
</dbReference>
<evidence type="ECO:0000313" key="2">
    <source>
        <dbReference type="EMBL" id="NME21801.1"/>
    </source>
</evidence>
<gene>
    <name evidence="2" type="ORF">HF865_03625</name>
</gene>
<proteinExistence type="predicted"/>
<dbReference type="RefSeq" id="WP_170090657.1">
    <property type="nucleotide sequence ID" value="NZ_JABAFN010000008.1"/>
</dbReference>
<dbReference type="AlphaFoldDB" id="A0AAW9ZIG0"/>
<feature type="compositionally biased region" description="Low complexity" evidence="1">
    <location>
        <begin position="190"/>
        <end position="201"/>
    </location>
</feature>
<accession>A0AAW9ZIG0</accession>
<evidence type="ECO:0000256" key="1">
    <source>
        <dbReference type="SAM" id="MobiDB-lite"/>
    </source>
</evidence>
<name>A0AAW9ZIG0_LIMRT</name>
<protein>
    <recommendedName>
        <fullName evidence="4">Phage tail protein</fullName>
    </recommendedName>
</protein>
<evidence type="ECO:0000313" key="3">
    <source>
        <dbReference type="Proteomes" id="UP000587270"/>
    </source>
</evidence>
<dbReference type="InterPro" id="IPR006724">
    <property type="entry name" value="Phage_TTP"/>
</dbReference>